<feature type="transmembrane region" description="Helical" evidence="19">
    <location>
        <begin position="20"/>
        <end position="43"/>
    </location>
</feature>
<dbReference type="InterPro" id="IPR011759">
    <property type="entry name" value="Cyt_c_oxidase_su2_TM_dom"/>
</dbReference>
<dbReference type="InterPro" id="IPR036257">
    <property type="entry name" value="Cyt_c_oxidase_su2_TM_sf"/>
</dbReference>
<dbReference type="FunFam" id="2.60.40.420:FF:000001">
    <property type="entry name" value="Cytochrome c oxidase subunit 2"/>
    <property type="match status" value="1"/>
</dbReference>
<evidence type="ECO:0000256" key="12">
    <source>
        <dbReference type="ARBA" id="ARBA00022982"/>
    </source>
</evidence>
<dbReference type="PRINTS" id="PR01166">
    <property type="entry name" value="CYCOXIDASEII"/>
</dbReference>
<keyword evidence="9 18" id="KW-0999">Mitochondrion inner membrane</keyword>
<dbReference type="Pfam" id="PF00116">
    <property type="entry name" value="COX2"/>
    <property type="match status" value="1"/>
</dbReference>
<evidence type="ECO:0000259" key="21">
    <source>
        <dbReference type="PROSITE" id="PS50999"/>
    </source>
</evidence>
<dbReference type="Pfam" id="PF02790">
    <property type="entry name" value="COX2_TM"/>
    <property type="match status" value="1"/>
</dbReference>
<dbReference type="GO" id="GO:0004129">
    <property type="term" value="F:cytochrome-c oxidase activity"/>
    <property type="evidence" value="ECO:0007669"/>
    <property type="project" value="UniProtKB-EC"/>
</dbReference>
<dbReference type="SUPFAM" id="SSF81464">
    <property type="entry name" value="Cytochrome c oxidase subunit II-like, transmembrane region"/>
    <property type="match status" value="1"/>
</dbReference>
<dbReference type="PANTHER" id="PTHR22888:SF9">
    <property type="entry name" value="CYTOCHROME C OXIDASE SUBUNIT 2"/>
    <property type="match status" value="1"/>
</dbReference>
<dbReference type="GO" id="GO:0005507">
    <property type="term" value="F:copper ion binding"/>
    <property type="evidence" value="ECO:0007669"/>
    <property type="project" value="InterPro"/>
</dbReference>
<evidence type="ECO:0000256" key="14">
    <source>
        <dbReference type="ARBA" id="ARBA00023008"/>
    </source>
</evidence>
<sequence>MSTWMNLSLQNSASPFLEQLIFFHDHIMLVVIFITIYILYYMLNLMLNNYINQMLVNHQMLEMIWTLIPSLFLIFIAFPSLKLLYLIDEMNNPLITLKILGHQWFWSYEYSEFNNINFDSYLINNYVKNNFRLLDVDNRIVLPMDMTIRLLVSSTDVIHSWTIPSLGVKMDAIPGRMNQMTLYLNRPGVFFGQCSEICGINHSFMPIVMESIKINYFIKWIKKN</sequence>
<evidence type="ECO:0000313" key="22">
    <source>
        <dbReference type="EMBL" id="UZZ44223.1"/>
    </source>
</evidence>
<evidence type="ECO:0000259" key="20">
    <source>
        <dbReference type="PROSITE" id="PS50857"/>
    </source>
</evidence>
<dbReference type="GO" id="GO:0042773">
    <property type="term" value="P:ATP synthesis coupled electron transport"/>
    <property type="evidence" value="ECO:0007669"/>
    <property type="project" value="TreeGrafter"/>
</dbReference>
<evidence type="ECO:0000256" key="4">
    <source>
        <dbReference type="ARBA" id="ARBA00015946"/>
    </source>
</evidence>
<dbReference type="InterPro" id="IPR045187">
    <property type="entry name" value="CcO_II"/>
</dbReference>
<evidence type="ECO:0000256" key="6">
    <source>
        <dbReference type="ARBA" id="ARBA00022660"/>
    </source>
</evidence>
<evidence type="ECO:0000256" key="1">
    <source>
        <dbReference type="ARBA" id="ARBA00004448"/>
    </source>
</evidence>
<dbReference type="NCBIfam" id="TIGR02866">
    <property type="entry name" value="CoxB"/>
    <property type="match status" value="1"/>
</dbReference>
<feature type="domain" description="Cytochrome oxidase subunit II transmembrane region profile" evidence="21">
    <location>
        <begin position="1"/>
        <end position="91"/>
    </location>
</feature>
<dbReference type="AlphaFoldDB" id="A0A9E8RSM9"/>
<accession>A0A9E8RSM9</accession>
<dbReference type="InterPro" id="IPR002429">
    <property type="entry name" value="CcO_II-like_C"/>
</dbReference>
<keyword evidence="16 18" id="KW-0472">Membrane</keyword>
<dbReference type="PROSITE" id="PS50857">
    <property type="entry name" value="COX2_CUA"/>
    <property type="match status" value="1"/>
</dbReference>
<evidence type="ECO:0000256" key="17">
    <source>
        <dbReference type="ARBA" id="ARBA00049512"/>
    </source>
</evidence>
<dbReference type="Gene3D" id="1.10.287.90">
    <property type="match status" value="1"/>
</dbReference>
<evidence type="ECO:0000256" key="8">
    <source>
        <dbReference type="ARBA" id="ARBA00022723"/>
    </source>
</evidence>
<dbReference type="InterPro" id="IPR014222">
    <property type="entry name" value="Cyt_c_oxidase_su2"/>
</dbReference>
<keyword evidence="11" id="KW-1278">Translocase</keyword>
<organism evidence="22">
    <name type="scientific">Orthotrichia sp. XG-2021</name>
    <dbReference type="NCBI Taxonomy" id="2996738"/>
    <lineage>
        <taxon>Eukaryota</taxon>
        <taxon>Metazoa</taxon>
        <taxon>Ecdysozoa</taxon>
        <taxon>Arthropoda</taxon>
        <taxon>Hexapoda</taxon>
        <taxon>Insecta</taxon>
        <taxon>Pterygota</taxon>
        <taxon>Neoptera</taxon>
        <taxon>Endopterygota</taxon>
        <taxon>Trichoptera</taxon>
        <taxon>Integripalpia</taxon>
        <taxon>Hydroptiloidea</taxon>
        <taxon>Hydroptilidae</taxon>
        <taxon>Orthotrichiinae</taxon>
        <taxon>Orthotrichia</taxon>
    </lineage>
</organism>
<keyword evidence="6 18" id="KW-0679">Respiratory chain</keyword>
<comment type="cofactor">
    <cofactor evidence="18">
        <name>Cu cation</name>
        <dbReference type="ChEBI" id="CHEBI:23378"/>
    </cofactor>
    <text evidence="18">Binds a copper A center.</text>
</comment>
<evidence type="ECO:0000256" key="2">
    <source>
        <dbReference type="ARBA" id="ARBA00007866"/>
    </source>
</evidence>
<dbReference type="SUPFAM" id="SSF49503">
    <property type="entry name" value="Cupredoxins"/>
    <property type="match status" value="1"/>
</dbReference>
<dbReference type="Gene3D" id="2.60.40.420">
    <property type="entry name" value="Cupredoxins - blue copper proteins"/>
    <property type="match status" value="1"/>
</dbReference>
<evidence type="ECO:0000256" key="3">
    <source>
        <dbReference type="ARBA" id="ARBA00011164"/>
    </source>
</evidence>
<comment type="function">
    <text evidence="18">Component of the cytochrome c oxidase, the last enzyme in the mitochondrial electron transport chain which drives oxidative phosphorylation. The respiratory chain contains 3 multisubunit complexes succinate dehydrogenase (complex II, CII), ubiquinol-cytochrome c oxidoreductase (cytochrome b-c1 complex, complex III, CIII) and cytochrome c oxidase (complex IV, CIV), that cooperate to transfer electrons derived from NADH and succinate to molecular oxygen, creating an electrochemical gradient over the inner membrane that drives transmembrane transport and the ATP synthase. Cytochrome c oxidase is the component of the respiratory chain that catalyzes the reduction of oxygen to water. Electrons originating from reduced cytochrome c in the intermembrane space (IMS) are transferred via the dinuclear copper A center (CU(A)) of subunit 2 and heme A of subunit 1 to the active site in subunit 1, a binuclear center (BNC) formed by heme A3 and copper B (CU(B)). The BNC reduces molecular oxygen to 2 water molecules using 4 electrons from cytochrome c in the IMS and 4 protons from the mitochondrial matrix.</text>
</comment>
<dbReference type="CDD" id="cd13912">
    <property type="entry name" value="CcO_II_C"/>
    <property type="match status" value="1"/>
</dbReference>
<keyword evidence="7 18" id="KW-0812">Transmembrane</keyword>
<evidence type="ECO:0000256" key="18">
    <source>
        <dbReference type="RuleBase" id="RU000457"/>
    </source>
</evidence>
<feature type="domain" description="Cytochrome oxidase subunit II copper A binding" evidence="20">
    <location>
        <begin position="92"/>
        <end position="223"/>
    </location>
</feature>
<keyword evidence="5 18" id="KW-0813">Transport</keyword>
<evidence type="ECO:0000256" key="16">
    <source>
        <dbReference type="ARBA" id="ARBA00023136"/>
    </source>
</evidence>
<evidence type="ECO:0000256" key="9">
    <source>
        <dbReference type="ARBA" id="ARBA00022792"/>
    </source>
</evidence>
<name>A0A9E8RSM9_9NEOP</name>
<dbReference type="InterPro" id="IPR034210">
    <property type="entry name" value="CcO_II_C"/>
</dbReference>
<proteinExistence type="inferred from homology"/>
<comment type="subunit">
    <text evidence="3">Component of the cytochrome c oxidase (complex IV, CIV), a multisubunit enzyme composed of a catalytic core of 3 subunits and several supernumerary subunits. The complex exists as a monomer or a dimer and forms supercomplexes (SCs) in the inner mitochondrial membrane with ubiquinol-cytochrome c oxidoreductase (cytochrome b-c1 complex, complex III, CIII).</text>
</comment>
<evidence type="ECO:0000256" key="13">
    <source>
        <dbReference type="ARBA" id="ARBA00022989"/>
    </source>
</evidence>
<evidence type="ECO:0000256" key="7">
    <source>
        <dbReference type="ARBA" id="ARBA00022692"/>
    </source>
</evidence>
<evidence type="ECO:0000256" key="15">
    <source>
        <dbReference type="ARBA" id="ARBA00023128"/>
    </source>
</evidence>
<reference evidence="22" key="2">
    <citation type="journal article" date="2022" name="Syst. Entomol.">
        <title>Massive gene rearrangements of mitochondrial genomes and implications for the phylogeny of Trichoptera (Insecta).</title>
        <authorList>
            <person name="Ge X."/>
            <person name="Peng L."/>
            <person name="Vogler A.P."/>
            <person name="Morse J.C."/>
            <person name="Yang L."/>
            <person name="Sun C."/>
            <person name="Wang B."/>
        </authorList>
    </citation>
    <scope>NUCLEOTIDE SEQUENCE</scope>
</reference>
<keyword evidence="15 18" id="KW-0496">Mitochondrion</keyword>
<dbReference type="InterPro" id="IPR008972">
    <property type="entry name" value="Cupredoxin"/>
</dbReference>
<keyword evidence="13 19" id="KW-1133">Transmembrane helix</keyword>
<comment type="similarity">
    <text evidence="2 18">Belongs to the cytochrome c oxidase subunit 2 family.</text>
</comment>
<keyword evidence="8 18" id="KW-0479">Metal-binding</keyword>
<dbReference type="PROSITE" id="PS50999">
    <property type="entry name" value="COX2_TM"/>
    <property type="match status" value="1"/>
</dbReference>
<protein>
    <recommendedName>
        <fullName evidence="4 18">Cytochrome c oxidase subunit 2</fullName>
    </recommendedName>
</protein>
<geneLocation type="mitochondrion" evidence="22"/>
<evidence type="ECO:0000256" key="19">
    <source>
        <dbReference type="SAM" id="Phobius"/>
    </source>
</evidence>
<dbReference type="PANTHER" id="PTHR22888">
    <property type="entry name" value="CYTOCHROME C OXIDASE, SUBUNIT II"/>
    <property type="match status" value="1"/>
</dbReference>
<keyword evidence="10" id="KW-0460">Magnesium</keyword>
<dbReference type="PROSITE" id="PS00078">
    <property type="entry name" value="COX2"/>
    <property type="match status" value="1"/>
</dbReference>
<dbReference type="InterPro" id="IPR001505">
    <property type="entry name" value="Copper_CuA"/>
</dbReference>
<evidence type="ECO:0000256" key="11">
    <source>
        <dbReference type="ARBA" id="ARBA00022967"/>
    </source>
</evidence>
<feature type="transmembrane region" description="Helical" evidence="19">
    <location>
        <begin position="64"/>
        <end position="87"/>
    </location>
</feature>
<keyword evidence="12 18" id="KW-0249">Electron transport</keyword>
<reference evidence="22" key="1">
    <citation type="submission" date="2021-11" db="EMBL/GenBank/DDBJ databases">
        <authorList>
            <person name="Ge X.-Y."/>
            <person name="Peng L."/>
            <person name="Sun C.-H."/>
            <person name="Wang B.-X."/>
        </authorList>
    </citation>
    <scope>NUCLEOTIDE SEQUENCE</scope>
</reference>
<comment type="subcellular location">
    <subcellularLocation>
        <location evidence="1 18">Mitochondrion inner membrane</location>
        <topology evidence="1 18">Multi-pass membrane protein</topology>
    </subcellularLocation>
</comment>
<keyword evidence="14 18" id="KW-0186">Copper</keyword>
<dbReference type="GO" id="GO:0016491">
    <property type="term" value="F:oxidoreductase activity"/>
    <property type="evidence" value="ECO:0007669"/>
    <property type="project" value="InterPro"/>
</dbReference>
<dbReference type="GO" id="GO:0005743">
    <property type="term" value="C:mitochondrial inner membrane"/>
    <property type="evidence" value="ECO:0007669"/>
    <property type="project" value="UniProtKB-SubCell"/>
</dbReference>
<gene>
    <name evidence="22" type="primary">COX2</name>
</gene>
<evidence type="ECO:0000256" key="5">
    <source>
        <dbReference type="ARBA" id="ARBA00022448"/>
    </source>
</evidence>
<comment type="catalytic activity">
    <reaction evidence="17">
        <text>4 Fe(II)-[cytochrome c] + O2 + 8 H(+)(in) = 4 Fe(III)-[cytochrome c] + 2 H2O + 4 H(+)(out)</text>
        <dbReference type="Rhea" id="RHEA:11436"/>
        <dbReference type="Rhea" id="RHEA-COMP:10350"/>
        <dbReference type="Rhea" id="RHEA-COMP:14399"/>
        <dbReference type="ChEBI" id="CHEBI:15377"/>
        <dbReference type="ChEBI" id="CHEBI:15378"/>
        <dbReference type="ChEBI" id="CHEBI:15379"/>
        <dbReference type="ChEBI" id="CHEBI:29033"/>
        <dbReference type="ChEBI" id="CHEBI:29034"/>
        <dbReference type="EC" id="7.1.1.9"/>
    </reaction>
    <physiologicalReaction direction="left-to-right" evidence="17">
        <dbReference type="Rhea" id="RHEA:11437"/>
    </physiologicalReaction>
</comment>
<evidence type="ECO:0000256" key="10">
    <source>
        <dbReference type="ARBA" id="ARBA00022842"/>
    </source>
</evidence>
<dbReference type="EMBL" id="OL678038">
    <property type="protein sequence ID" value="UZZ44223.1"/>
    <property type="molecule type" value="Genomic_DNA"/>
</dbReference>